<reference evidence="6" key="1">
    <citation type="submission" date="2024-05" db="EMBL/GenBank/DDBJ databases">
        <title>Draft Genome Sequences of Flagellimonas sp. MMG031 and Marinobacter sp. MMG032 Isolated from the dinoflagellate Symbiodinium pilosum.</title>
        <authorList>
            <person name="Shikuma N.J."/>
            <person name="Farrell M.V."/>
        </authorList>
    </citation>
    <scope>NUCLEOTIDE SEQUENCE</scope>
    <source>
        <strain evidence="6">MMG031</strain>
    </source>
</reference>
<dbReference type="EC" id="2.7.13.3" evidence="2"/>
<evidence type="ECO:0000256" key="4">
    <source>
        <dbReference type="SAM" id="Phobius"/>
    </source>
</evidence>
<keyword evidence="3" id="KW-0597">Phosphoprotein</keyword>
<dbReference type="InterPro" id="IPR003594">
    <property type="entry name" value="HATPase_dom"/>
</dbReference>
<dbReference type="Pfam" id="PF02518">
    <property type="entry name" value="HATPase_c"/>
    <property type="match status" value="1"/>
</dbReference>
<evidence type="ECO:0000256" key="2">
    <source>
        <dbReference type="ARBA" id="ARBA00012438"/>
    </source>
</evidence>
<dbReference type="InterPro" id="IPR004358">
    <property type="entry name" value="Sig_transdc_His_kin-like_C"/>
</dbReference>
<protein>
    <recommendedName>
        <fullName evidence="2">histidine kinase</fullName>
        <ecNumber evidence="2">2.7.13.3</ecNumber>
    </recommendedName>
</protein>
<dbReference type="Gene3D" id="3.30.565.10">
    <property type="entry name" value="Histidine kinase-like ATPase, C-terminal domain"/>
    <property type="match status" value="1"/>
</dbReference>
<evidence type="ECO:0000256" key="1">
    <source>
        <dbReference type="ARBA" id="ARBA00000085"/>
    </source>
</evidence>
<dbReference type="KEGG" id="fld:ABNE31_06110"/>
<dbReference type="Gene3D" id="1.10.287.130">
    <property type="match status" value="1"/>
</dbReference>
<feature type="domain" description="Histidine kinase" evidence="5">
    <location>
        <begin position="289"/>
        <end position="501"/>
    </location>
</feature>
<proteinExistence type="predicted"/>
<dbReference type="SUPFAM" id="SSF55874">
    <property type="entry name" value="ATPase domain of HSP90 chaperone/DNA topoisomerase II/histidine kinase"/>
    <property type="match status" value="1"/>
</dbReference>
<keyword evidence="4" id="KW-0472">Membrane</keyword>
<dbReference type="AlphaFoldDB" id="A0AAU7N0S0"/>
<dbReference type="SMART" id="SM00387">
    <property type="entry name" value="HATPase_c"/>
    <property type="match status" value="1"/>
</dbReference>
<dbReference type="InterPro" id="IPR036890">
    <property type="entry name" value="HATPase_C_sf"/>
</dbReference>
<dbReference type="RefSeq" id="WP_349352735.1">
    <property type="nucleotide sequence ID" value="NZ_CP157804.1"/>
</dbReference>
<keyword evidence="4" id="KW-0812">Transmembrane</keyword>
<dbReference type="SUPFAM" id="SSF47384">
    <property type="entry name" value="Homodimeric domain of signal transducing histidine kinase"/>
    <property type="match status" value="1"/>
</dbReference>
<keyword evidence="6" id="KW-0067">ATP-binding</keyword>
<dbReference type="PRINTS" id="PR00344">
    <property type="entry name" value="BCTRLSENSOR"/>
</dbReference>
<dbReference type="Pfam" id="PF00512">
    <property type="entry name" value="HisKA"/>
    <property type="match status" value="1"/>
</dbReference>
<dbReference type="InterPro" id="IPR003661">
    <property type="entry name" value="HisK_dim/P_dom"/>
</dbReference>
<dbReference type="InterPro" id="IPR005467">
    <property type="entry name" value="His_kinase_dom"/>
</dbReference>
<keyword evidence="6" id="KW-0547">Nucleotide-binding</keyword>
<evidence type="ECO:0000313" key="6">
    <source>
        <dbReference type="EMBL" id="XBQ24486.1"/>
    </source>
</evidence>
<dbReference type="EMBL" id="CP157804">
    <property type="protein sequence ID" value="XBQ24486.1"/>
    <property type="molecule type" value="Genomic_DNA"/>
</dbReference>
<sequence>MEKFNGKWLVYLIAIVIGATICIQVYWNYKSYLTNKQQLINEVQIGLDNAVNSYYETLAQRNTVNIVLNSAGAKDFSEGNGVFDSLIQRIDMSSKGFRGLDSITKDRSDKFTLFRGTMPDSLPKFALPVSDTHKQVHENDSTGSLIIGDTIKPLTFDLLTSKVILSITQDSLEMGVMDSLFTNELERKKIQIPYGLMLTPETGKEMKYHPEIIQTAALSTTSRSTFLPKGSKLEVFFPDVQALVLKRILGGILLSTILVLAVIGSLFYLMATINKQKQLAELKNDFISNITHEFKTPIATIHAALEGITDFDVLKDPEKAKSYVGMSKDQLAKLNLMVEKLLETASFDQHGPILNKREADLVPVLRQLSENHQLNTSKSITLKSEAKEAFAPIDALHFENALNNVLDNAVKYGGDHIQLFLKKTKSSIEITIQDNGTSLKLSDKDKIFDKFHRVPQGNVHNVKGYGIGLYHTKKIIQAHGGDITLHLGKNQTAFKIVIPYV</sequence>
<dbReference type="PANTHER" id="PTHR43547:SF2">
    <property type="entry name" value="HYBRID SIGNAL TRANSDUCTION HISTIDINE KINASE C"/>
    <property type="match status" value="1"/>
</dbReference>
<evidence type="ECO:0000256" key="3">
    <source>
        <dbReference type="ARBA" id="ARBA00022553"/>
    </source>
</evidence>
<keyword evidence="4" id="KW-1133">Transmembrane helix</keyword>
<dbReference type="PANTHER" id="PTHR43547">
    <property type="entry name" value="TWO-COMPONENT HISTIDINE KINASE"/>
    <property type="match status" value="1"/>
</dbReference>
<dbReference type="GO" id="GO:0000155">
    <property type="term" value="F:phosphorelay sensor kinase activity"/>
    <property type="evidence" value="ECO:0007669"/>
    <property type="project" value="InterPro"/>
</dbReference>
<feature type="transmembrane region" description="Helical" evidence="4">
    <location>
        <begin position="9"/>
        <end position="27"/>
    </location>
</feature>
<comment type="catalytic activity">
    <reaction evidence="1">
        <text>ATP + protein L-histidine = ADP + protein N-phospho-L-histidine.</text>
        <dbReference type="EC" id="2.7.13.3"/>
    </reaction>
</comment>
<dbReference type="SMART" id="SM00388">
    <property type="entry name" value="HisKA"/>
    <property type="match status" value="1"/>
</dbReference>
<gene>
    <name evidence="6" type="ORF">ABNE31_06110</name>
</gene>
<dbReference type="PROSITE" id="PS50109">
    <property type="entry name" value="HIS_KIN"/>
    <property type="match status" value="1"/>
</dbReference>
<name>A0AAU7N0S0_9FLAO</name>
<dbReference type="CDD" id="cd00082">
    <property type="entry name" value="HisKA"/>
    <property type="match status" value="1"/>
</dbReference>
<feature type="transmembrane region" description="Helical" evidence="4">
    <location>
        <begin position="248"/>
        <end position="269"/>
    </location>
</feature>
<evidence type="ECO:0000259" key="5">
    <source>
        <dbReference type="PROSITE" id="PS50109"/>
    </source>
</evidence>
<accession>A0AAU7N0S0</accession>
<dbReference type="GO" id="GO:0005524">
    <property type="term" value="F:ATP binding"/>
    <property type="evidence" value="ECO:0007669"/>
    <property type="project" value="UniProtKB-KW"/>
</dbReference>
<dbReference type="InterPro" id="IPR036097">
    <property type="entry name" value="HisK_dim/P_sf"/>
</dbReference>
<organism evidence="6">
    <name type="scientific">Flagellimonas sp. MMG031</name>
    <dbReference type="NCBI Taxonomy" id="3158549"/>
    <lineage>
        <taxon>Bacteria</taxon>
        <taxon>Pseudomonadati</taxon>
        <taxon>Bacteroidota</taxon>
        <taxon>Flavobacteriia</taxon>
        <taxon>Flavobacteriales</taxon>
        <taxon>Flavobacteriaceae</taxon>
        <taxon>Flagellimonas</taxon>
    </lineage>
</organism>